<feature type="compositionally biased region" description="Polar residues" evidence="8">
    <location>
        <begin position="367"/>
        <end position="377"/>
    </location>
</feature>
<evidence type="ECO:0000256" key="6">
    <source>
        <dbReference type="ARBA" id="ARBA00023163"/>
    </source>
</evidence>
<reference evidence="13" key="1">
    <citation type="submission" date="2024-07" db="EMBL/GenBank/DDBJ databases">
        <title>Two chromosome-level genome assemblies of Korean endemic species Abeliophyllum distichum and Forsythia ovata (Oleaceae).</title>
        <authorList>
            <person name="Jang H."/>
        </authorList>
    </citation>
    <scope>NUCLEOTIDE SEQUENCE [LARGE SCALE GENOMIC DNA]</scope>
</reference>
<dbReference type="PANTHER" id="PTHR31713:SF41">
    <property type="entry name" value="CALMODULIN-BINDING PROTEIN 60 A-LIKE"/>
    <property type="match status" value="1"/>
</dbReference>
<gene>
    <name evidence="12" type="ORF">Fot_43998</name>
</gene>
<dbReference type="EMBL" id="JBFOLJ010000013">
    <property type="protein sequence ID" value="KAL2482554.1"/>
    <property type="molecule type" value="Genomic_DNA"/>
</dbReference>
<evidence type="ECO:0000256" key="2">
    <source>
        <dbReference type="ARBA" id="ARBA00007214"/>
    </source>
</evidence>
<accession>A0ABD1R296</accession>
<dbReference type="Proteomes" id="UP001604277">
    <property type="component" value="Unassembled WGS sequence"/>
</dbReference>
<evidence type="ECO:0000256" key="4">
    <source>
        <dbReference type="ARBA" id="ARBA00023125"/>
    </source>
</evidence>
<feature type="region of interest" description="Disordered" evidence="8">
    <location>
        <begin position="367"/>
        <end position="405"/>
    </location>
</feature>
<evidence type="ECO:0000256" key="5">
    <source>
        <dbReference type="ARBA" id="ARBA00023159"/>
    </source>
</evidence>
<dbReference type="InterPro" id="IPR046831">
    <property type="entry name" value="Calmodulin_bind_N"/>
</dbReference>
<dbReference type="InterPro" id="IPR046830">
    <property type="entry name" value="Calmod_bind_M"/>
</dbReference>
<dbReference type="GO" id="GO:0005634">
    <property type="term" value="C:nucleus"/>
    <property type="evidence" value="ECO:0007669"/>
    <property type="project" value="UniProtKB-SubCell"/>
</dbReference>
<feature type="compositionally biased region" description="Polar residues" evidence="8">
    <location>
        <begin position="462"/>
        <end position="472"/>
    </location>
</feature>
<dbReference type="GO" id="GO:0003677">
    <property type="term" value="F:DNA binding"/>
    <property type="evidence" value="ECO:0007669"/>
    <property type="project" value="UniProtKB-KW"/>
</dbReference>
<dbReference type="InterPro" id="IPR012416">
    <property type="entry name" value="CBP60"/>
</dbReference>
<dbReference type="Pfam" id="PF20451">
    <property type="entry name" value="Calmod_bind_M"/>
    <property type="match status" value="1"/>
</dbReference>
<keyword evidence="7" id="KW-0539">Nucleus</keyword>
<name>A0ABD1R296_9LAMI</name>
<feature type="domain" description="Calmodulin binding protein-like N-terminal" evidence="9">
    <location>
        <begin position="68"/>
        <end position="208"/>
    </location>
</feature>
<evidence type="ECO:0000259" key="9">
    <source>
        <dbReference type="Pfam" id="PF07887"/>
    </source>
</evidence>
<comment type="caution">
    <text evidence="12">The sequence shown here is derived from an EMBL/GenBank/DDBJ whole genome shotgun (WGS) entry which is preliminary data.</text>
</comment>
<dbReference type="PANTHER" id="PTHR31713">
    <property type="entry name" value="OS02G0177800 PROTEIN"/>
    <property type="match status" value="1"/>
</dbReference>
<keyword evidence="13" id="KW-1185">Reference proteome</keyword>
<protein>
    <submittedName>
        <fullName evidence="12">Calmodulin-binding protein 60 A</fullName>
    </submittedName>
</protein>
<keyword evidence="4" id="KW-0238">DNA-binding</keyword>
<proteinExistence type="inferred from homology"/>
<dbReference type="InterPro" id="IPR046829">
    <property type="entry name" value="Calmod_bind_C"/>
</dbReference>
<keyword evidence="6" id="KW-0804">Transcription</keyword>
<evidence type="ECO:0000313" key="13">
    <source>
        <dbReference type="Proteomes" id="UP001604277"/>
    </source>
</evidence>
<keyword evidence="3" id="KW-0805">Transcription regulation</keyword>
<evidence type="ECO:0000256" key="7">
    <source>
        <dbReference type="ARBA" id="ARBA00023242"/>
    </source>
</evidence>
<keyword evidence="5" id="KW-0010">Activator</keyword>
<evidence type="ECO:0000259" key="11">
    <source>
        <dbReference type="Pfam" id="PF20452"/>
    </source>
</evidence>
<evidence type="ECO:0000313" key="12">
    <source>
        <dbReference type="EMBL" id="KAL2482554.1"/>
    </source>
</evidence>
<feature type="domain" description="Calmodulin binding protein C-terminal" evidence="11">
    <location>
        <begin position="292"/>
        <end position="349"/>
    </location>
</feature>
<dbReference type="Pfam" id="PF20452">
    <property type="entry name" value="Calmod_bind_C"/>
    <property type="match status" value="1"/>
</dbReference>
<evidence type="ECO:0000256" key="1">
    <source>
        <dbReference type="ARBA" id="ARBA00004123"/>
    </source>
</evidence>
<feature type="region of interest" description="Disordered" evidence="8">
    <location>
        <begin position="431"/>
        <end position="476"/>
    </location>
</feature>
<evidence type="ECO:0000259" key="10">
    <source>
        <dbReference type="Pfam" id="PF20451"/>
    </source>
</evidence>
<dbReference type="Pfam" id="PF07887">
    <property type="entry name" value="Calmodulin_bind"/>
    <property type="match status" value="1"/>
</dbReference>
<dbReference type="AlphaFoldDB" id="A0ABD1R296"/>
<comment type="similarity">
    <text evidence="2">Belongs to the plant ACBP60 protein family.</text>
</comment>
<sequence>MYLFLLSVSVGKMTDDMKILSAIVIDIIKKELNAARKRMKKELKHAEIRATNRILSLFGKQNQTYVGKLEFRNKISETILTGEEIKGEGNTCLEVALIDNNTGHVVDTGPQSSASVEIVVLKGEFDACEGDTEFDDNIVGEVEGKNALLAGNVSVKLRRGIGVLQTIKFKHNTTKLNSPVFRLGARVVDSFEGTRVKEAKTEIFTVKDFRRKYYINHKIPSLSDEVWRLQNIRKGGKVEERLRDAKVCTVEDFLIQLLKDPQELKRNVNLGDKKWEATVNRARTCSFDERMYCYINFQQKTGIVFDLLGKGIALFKKGQYAPINMYSENDKAHIDELLSSAFEHWKDIIPLQNKIELQHFISFVTSGGSQDSSQSEHTGLHDKPGPSEMIGDKQLSTSLRGRDESSVKEFSMGDVGIVHNHPLCAPWPHTSLVTSGDHQDSFQPEHAGFHDKPGPSKMTGDKQLSSSLQSRGEPSVKEFSMDDVEIVHNHPSFVPNPHNRSVTSVDPLDSVRPEHTRLHDQPGPSDMTGDKQLSSSLRGRGETSVKEFSMDDVEIEHNHPSCVPNPHTSLVTSVDPLNSVQPEHIGLHDEPWPFDDVYSSLEPLYPHLSEPSASQLRIGNVNTQHDRPIHSPGLYDQDFDCFEC</sequence>
<feature type="compositionally biased region" description="Basic and acidic residues" evidence="8">
    <location>
        <begin position="509"/>
        <end position="520"/>
    </location>
</feature>
<organism evidence="12 13">
    <name type="scientific">Forsythia ovata</name>
    <dbReference type="NCBI Taxonomy" id="205694"/>
    <lineage>
        <taxon>Eukaryota</taxon>
        <taxon>Viridiplantae</taxon>
        <taxon>Streptophyta</taxon>
        <taxon>Embryophyta</taxon>
        <taxon>Tracheophyta</taxon>
        <taxon>Spermatophyta</taxon>
        <taxon>Magnoliopsida</taxon>
        <taxon>eudicotyledons</taxon>
        <taxon>Gunneridae</taxon>
        <taxon>Pentapetalae</taxon>
        <taxon>asterids</taxon>
        <taxon>lamiids</taxon>
        <taxon>Lamiales</taxon>
        <taxon>Oleaceae</taxon>
        <taxon>Forsythieae</taxon>
        <taxon>Forsythia</taxon>
    </lineage>
</organism>
<evidence type="ECO:0000256" key="8">
    <source>
        <dbReference type="SAM" id="MobiDB-lite"/>
    </source>
</evidence>
<comment type="subcellular location">
    <subcellularLocation>
        <location evidence="1">Nucleus</location>
    </subcellularLocation>
</comment>
<evidence type="ECO:0000256" key="3">
    <source>
        <dbReference type="ARBA" id="ARBA00023015"/>
    </source>
</evidence>
<feature type="domain" description="Calmodulin binding protein central" evidence="10">
    <location>
        <begin position="222"/>
        <end position="285"/>
    </location>
</feature>
<feature type="region of interest" description="Disordered" evidence="8">
    <location>
        <begin position="490"/>
        <end position="545"/>
    </location>
</feature>